<reference evidence="1 2" key="1">
    <citation type="submission" date="2023-04" db="EMBL/GenBank/DDBJ databases">
        <title>Luteimonas endophyticus RD2P54.</title>
        <authorList>
            <person name="Sun J.-Q."/>
        </authorList>
    </citation>
    <scope>NUCLEOTIDE SEQUENCE [LARGE SCALE GENOMIC DNA]</scope>
    <source>
        <strain evidence="1 2">RD2P54</strain>
    </source>
</reference>
<sequence length="30" mass="3314">MPGWLALTCIASVVLAAGYLLFVIFRPEDF</sequence>
<dbReference type="Pfam" id="PF09604">
    <property type="entry name" value="Potass_KdpF"/>
    <property type="match status" value="1"/>
</dbReference>
<organism evidence="1 2">
    <name type="scientific">Luteimonas endophytica</name>
    <dbReference type="NCBI Taxonomy" id="3042023"/>
    <lineage>
        <taxon>Bacteria</taxon>
        <taxon>Pseudomonadati</taxon>
        <taxon>Pseudomonadota</taxon>
        <taxon>Gammaproteobacteria</taxon>
        <taxon>Lysobacterales</taxon>
        <taxon>Lysobacteraceae</taxon>
        <taxon>Luteimonas</taxon>
    </lineage>
</organism>
<accession>A0ABT6J4C9</accession>
<evidence type="ECO:0000313" key="2">
    <source>
        <dbReference type="Proteomes" id="UP001156940"/>
    </source>
</evidence>
<dbReference type="RefSeq" id="WP_280572411.1">
    <property type="nucleotide sequence ID" value="NZ_JARXRM010000009.1"/>
</dbReference>
<comment type="caution">
    <text evidence="1">The sequence shown here is derived from an EMBL/GenBank/DDBJ whole genome shotgun (WGS) entry which is preliminary data.</text>
</comment>
<evidence type="ECO:0000313" key="1">
    <source>
        <dbReference type="EMBL" id="MDH5821676.1"/>
    </source>
</evidence>
<dbReference type="EMBL" id="JARXRM010000009">
    <property type="protein sequence ID" value="MDH5821676.1"/>
    <property type="molecule type" value="Genomic_DNA"/>
</dbReference>
<proteinExistence type="predicted"/>
<protein>
    <submittedName>
        <fullName evidence="1">Potassium-transporting ATPase subunit F</fullName>
    </submittedName>
</protein>
<dbReference type="Proteomes" id="UP001156940">
    <property type="component" value="Unassembled WGS sequence"/>
</dbReference>
<dbReference type="InterPro" id="IPR011726">
    <property type="entry name" value="KdpF"/>
</dbReference>
<gene>
    <name evidence="1" type="ORF">QFW77_01530</name>
</gene>
<name>A0ABT6J4C9_9GAMM</name>
<keyword evidence="2" id="KW-1185">Reference proteome</keyword>